<protein>
    <submittedName>
        <fullName evidence="2">Uncharacterized protein</fullName>
    </submittedName>
</protein>
<reference evidence="2 3" key="1">
    <citation type="journal article" date="2019" name="Sci. Rep.">
        <title>Orb-weaving spider Araneus ventricosus genome elucidates the spidroin gene catalogue.</title>
        <authorList>
            <person name="Kono N."/>
            <person name="Nakamura H."/>
            <person name="Ohtoshi R."/>
            <person name="Moran D.A.P."/>
            <person name="Shinohara A."/>
            <person name="Yoshida Y."/>
            <person name="Fujiwara M."/>
            <person name="Mori M."/>
            <person name="Tomita M."/>
            <person name="Arakawa K."/>
        </authorList>
    </citation>
    <scope>NUCLEOTIDE SEQUENCE [LARGE SCALE GENOMIC DNA]</scope>
</reference>
<proteinExistence type="predicted"/>
<comment type="caution">
    <text evidence="2">The sequence shown here is derived from an EMBL/GenBank/DDBJ whole genome shotgun (WGS) entry which is preliminary data.</text>
</comment>
<dbReference type="EMBL" id="BGPR01051719">
    <property type="protein sequence ID" value="GBO28623.1"/>
    <property type="molecule type" value="Genomic_DNA"/>
</dbReference>
<accession>A0A4Y2VXL4</accession>
<organism evidence="2 3">
    <name type="scientific">Araneus ventricosus</name>
    <name type="common">Orbweaver spider</name>
    <name type="synonym">Epeira ventricosa</name>
    <dbReference type="NCBI Taxonomy" id="182803"/>
    <lineage>
        <taxon>Eukaryota</taxon>
        <taxon>Metazoa</taxon>
        <taxon>Ecdysozoa</taxon>
        <taxon>Arthropoda</taxon>
        <taxon>Chelicerata</taxon>
        <taxon>Arachnida</taxon>
        <taxon>Araneae</taxon>
        <taxon>Araneomorphae</taxon>
        <taxon>Entelegynae</taxon>
        <taxon>Araneoidea</taxon>
        <taxon>Araneidae</taxon>
        <taxon>Araneus</taxon>
    </lineage>
</organism>
<keyword evidence="3" id="KW-1185">Reference proteome</keyword>
<gene>
    <name evidence="2" type="ORF">AVEN_122842_1</name>
    <name evidence="1" type="ORF">AVEN_232676_1</name>
</gene>
<dbReference type="AlphaFoldDB" id="A0A4Y2VXL4"/>
<evidence type="ECO:0000313" key="2">
    <source>
        <dbReference type="EMBL" id="GBO28630.1"/>
    </source>
</evidence>
<name>A0A4Y2VXL4_ARAVE</name>
<sequence length="80" mass="8822">MVSGSRGNGFSLLVIIFNFKMGIKRIASMEPPKTDAWGIYTPLTTLRCSTRKHLVILNGDQMTLDTGPLSNFHITPAEDV</sequence>
<dbReference type="Proteomes" id="UP000499080">
    <property type="component" value="Unassembled WGS sequence"/>
</dbReference>
<dbReference type="EMBL" id="BGPR01051721">
    <property type="protein sequence ID" value="GBO28630.1"/>
    <property type="molecule type" value="Genomic_DNA"/>
</dbReference>
<evidence type="ECO:0000313" key="1">
    <source>
        <dbReference type="EMBL" id="GBO28623.1"/>
    </source>
</evidence>
<evidence type="ECO:0000313" key="3">
    <source>
        <dbReference type="Proteomes" id="UP000499080"/>
    </source>
</evidence>